<accession>A0A1Y3MGJ5</accession>
<dbReference type="Proteomes" id="UP000195321">
    <property type="component" value="Unassembled WGS sequence"/>
</dbReference>
<comment type="caution">
    <text evidence="1">The sequence shown here is derived from an EMBL/GenBank/DDBJ whole genome shotgun (WGS) entry which is preliminary data.</text>
</comment>
<proteinExistence type="predicted"/>
<dbReference type="InterPro" id="IPR025671">
    <property type="entry name" value="HXXEE"/>
</dbReference>
<evidence type="ECO:0000313" key="2">
    <source>
        <dbReference type="Proteomes" id="UP000195321"/>
    </source>
</evidence>
<dbReference type="AlphaFoldDB" id="A0A1Y3MGJ5"/>
<protein>
    <submittedName>
        <fullName evidence="1">HXXEE domain-containing protein</fullName>
    </submittedName>
</protein>
<reference evidence="1 2" key="1">
    <citation type="submission" date="2017-02" db="EMBL/GenBank/DDBJ databases">
        <title>Bacillus pseudomycoides isolate FSL K6-0042.</title>
        <authorList>
            <person name="Kovac J."/>
        </authorList>
    </citation>
    <scope>NUCLEOTIDE SEQUENCE [LARGE SCALE GENOMIC DNA]</scope>
    <source>
        <strain evidence="1 2">FSL K6-0042</strain>
    </source>
</reference>
<organism evidence="1 2">
    <name type="scientific">Bacillus pseudomycoides</name>
    <dbReference type="NCBI Taxonomy" id="64104"/>
    <lineage>
        <taxon>Bacteria</taxon>
        <taxon>Bacillati</taxon>
        <taxon>Bacillota</taxon>
        <taxon>Bacilli</taxon>
        <taxon>Bacillales</taxon>
        <taxon>Bacillaceae</taxon>
        <taxon>Bacillus</taxon>
        <taxon>Bacillus cereus group</taxon>
    </lineage>
</organism>
<name>A0A1Y3MGJ5_9BACI</name>
<evidence type="ECO:0000313" key="1">
    <source>
        <dbReference type="EMBL" id="OUM48001.1"/>
    </source>
</evidence>
<gene>
    <name evidence="1" type="ORF">BW425_14950</name>
</gene>
<sequence length="168" mass="19774">MLERFKTWSNSTLYIWLIPILFAFHNAEEYYFFPEMKYFQPIRMEENAGQKQYFFIALCLLTSIVFLLVCIHSIFKKKVTLYILLVIQAMIFMNGLFHITGAILTERYVPGLVTAVIFIIPFSLFWFRKGIRNDWWELKHVIVSCIAGVLLLFPVIVGILLFSKMIVS</sequence>
<dbReference type="EMBL" id="MWPX01000016">
    <property type="protein sequence ID" value="OUM48001.1"/>
    <property type="molecule type" value="Genomic_DNA"/>
</dbReference>
<dbReference type="RefSeq" id="WP_016113746.1">
    <property type="nucleotide sequence ID" value="NZ_CP189809.1"/>
</dbReference>
<dbReference type="Pfam" id="PF13787">
    <property type="entry name" value="HXXEE"/>
    <property type="match status" value="1"/>
</dbReference>